<dbReference type="Proteomes" id="UP001057580">
    <property type="component" value="Chromosome"/>
</dbReference>
<keyword evidence="1" id="KW-0812">Transmembrane</keyword>
<name>A0A9E7R2D4_9EURY</name>
<dbReference type="RefSeq" id="WP_260592973.1">
    <property type="nucleotide sequence ID" value="NZ_CP104003.1"/>
</dbReference>
<accession>A0A9E7R2D4</accession>
<keyword evidence="1" id="KW-1133">Transmembrane helix</keyword>
<organism evidence="2 3">
    <name type="scientific">Salinirubellus salinus</name>
    <dbReference type="NCBI Taxonomy" id="1364945"/>
    <lineage>
        <taxon>Archaea</taxon>
        <taxon>Methanobacteriati</taxon>
        <taxon>Methanobacteriota</taxon>
        <taxon>Stenosarchaea group</taxon>
        <taxon>Halobacteria</taxon>
        <taxon>Halobacteriales</taxon>
        <taxon>Natronomonadaceae</taxon>
        <taxon>Salinirubellus</taxon>
    </lineage>
</organism>
<gene>
    <name evidence="2" type="ORF">N0B31_17870</name>
</gene>
<evidence type="ECO:0000256" key="1">
    <source>
        <dbReference type="SAM" id="Phobius"/>
    </source>
</evidence>
<evidence type="ECO:0000313" key="3">
    <source>
        <dbReference type="Proteomes" id="UP001057580"/>
    </source>
</evidence>
<dbReference type="GeneID" id="74944330"/>
<keyword evidence="3" id="KW-1185">Reference proteome</keyword>
<feature type="transmembrane region" description="Helical" evidence="1">
    <location>
        <begin position="20"/>
        <end position="38"/>
    </location>
</feature>
<dbReference type="KEGG" id="ssai:N0B31_17870"/>
<evidence type="ECO:0000313" key="2">
    <source>
        <dbReference type="EMBL" id="UWM53979.1"/>
    </source>
</evidence>
<keyword evidence="1" id="KW-0472">Membrane</keyword>
<sequence length="74" mass="8038">MPSTARFGAERVREIDWRFVVAAVVVGGFSLTMAWHGLENGELATALGALLFLPTSAFFVLIGLSHRRPEYGSS</sequence>
<reference evidence="2" key="1">
    <citation type="submission" date="2022-09" db="EMBL/GenBank/DDBJ databases">
        <title>Diverse halophilic archaea isolated from saline environments.</title>
        <authorList>
            <person name="Cui H.-L."/>
        </authorList>
    </citation>
    <scope>NUCLEOTIDE SEQUENCE</scope>
    <source>
        <strain evidence="2">ZS-35-S2</strain>
    </source>
</reference>
<dbReference type="EMBL" id="CP104003">
    <property type="protein sequence ID" value="UWM53979.1"/>
    <property type="molecule type" value="Genomic_DNA"/>
</dbReference>
<protein>
    <submittedName>
        <fullName evidence="2">Uncharacterized protein</fullName>
    </submittedName>
</protein>
<dbReference type="AlphaFoldDB" id="A0A9E7R2D4"/>
<feature type="transmembrane region" description="Helical" evidence="1">
    <location>
        <begin position="44"/>
        <end position="64"/>
    </location>
</feature>
<proteinExistence type="predicted"/>